<accession>A0ABD1VLV4</accession>
<evidence type="ECO:0000313" key="2">
    <source>
        <dbReference type="Proteomes" id="UP001604277"/>
    </source>
</evidence>
<name>A0ABD1VLV4_9LAMI</name>
<organism evidence="1 2">
    <name type="scientific">Forsythia ovata</name>
    <dbReference type="NCBI Taxonomy" id="205694"/>
    <lineage>
        <taxon>Eukaryota</taxon>
        <taxon>Viridiplantae</taxon>
        <taxon>Streptophyta</taxon>
        <taxon>Embryophyta</taxon>
        <taxon>Tracheophyta</taxon>
        <taxon>Spermatophyta</taxon>
        <taxon>Magnoliopsida</taxon>
        <taxon>eudicotyledons</taxon>
        <taxon>Gunneridae</taxon>
        <taxon>Pentapetalae</taxon>
        <taxon>asterids</taxon>
        <taxon>lamiids</taxon>
        <taxon>Lamiales</taxon>
        <taxon>Oleaceae</taxon>
        <taxon>Forsythieae</taxon>
        <taxon>Forsythia</taxon>
    </lineage>
</organism>
<evidence type="ECO:0000313" key="1">
    <source>
        <dbReference type="EMBL" id="KAL2538346.1"/>
    </source>
</evidence>
<protein>
    <submittedName>
        <fullName evidence="1">Uncharacterized protein</fullName>
    </submittedName>
</protein>
<dbReference type="AlphaFoldDB" id="A0ABD1VLV4"/>
<comment type="caution">
    <text evidence="1">The sequence shown here is derived from an EMBL/GenBank/DDBJ whole genome shotgun (WGS) entry which is preliminary data.</text>
</comment>
<dbReference type="Proteomes" id="UP001604277">
    <property type="component" value="Unassembled WGS sequence"/>
</dbReference>
<proteinExistence type="predicted"/>
<gene>
    <name evidence="1" type="ORF">Fot_19737</name>
</gene>
<sequence>MKVDTEIFWSTIHFSNAFSTDFVWMEMVFLPKHQEKRNCISTESICTRTASNRKVFGLQKHNLRRDNCYLVTEQESWWTKATGLSSGGGCCCCCCWFLSTSRLEVTKLAVICYFYIVQCELQAVDSEEKSCCFCVYYMLPLLLFHSSLVYDNVPYLLHADVHNTFYVKSACWNNFSGVLQCTI</sequence>
<dbReference type="EMBL" id="JBFOLJ010000005">
    <property type="protein sequence ID" value="KAL2538346.1"/>
    <property type="molecule type" value="Genomic_DNA"/>
</dbReference>
<keyword evidence="2" id="KW-1185">Reference proteome</keyword>
<reference evidence="2" key="1">
    <citation type="submission" date="2024-07" db="EMBL/GenBank/DDBJ databases">
        <title>Two chromosome-level genome assemblies of Korean endemic species Abeliophyllum distichum and Forsythia ovata (Oleaceae).</title>
        <authorList>
            <person name="Jang H."/>
        </authorList>
    </citation>
    <scope>NUCLEOTIDE SEQUENCE [LARGE SCALE GENOMIC DNA]</scope>
</reference>